<evidence type="ECO:0000313" key="1">
    <source>
        <dbReference type="EMBL" id="KAF9606669.1"/>
    </source>
</evidence>
<organism evidence="1 2">
    <name type="scientific">Coptis chinensis</name>
    <dbReference type="NCBI Taxonomy" id="261450"/>
    <lineage>
        <taxon>Eukaryota</taxon>
        <taxon>Viridiplantae</taxon>
        <taxon>Streptophyta</taxon>
        <taxon>Embryophyta</taxon>
        <taxon>Tracheophyta</taxon>
        <taxon>Spermatophyta</taxon>
        <taxon>Magnoliopsida</taxon>
        <taxon>Ranunculales</taxon>
        <taxon>Ranunculaceae</taxon>
        <taxon>Coptidoideae</taxon>
        <taxon>Coptis</taxon>
    </lineage>
</organism>
<dbReference type="Proteomes" id="UP000631114">
    <property type="component" value="Unassembled WGS sequence"/>
</dbReference>
<gene>
    <name evidence="1" type="ORF">IFM89_027713</name>
</gene>
<dbReference type="AlphaFoldDB" id="A0A835LXD5"/>
<sequence length="126" mass="15069">MASNTKFFYKRLRKYSGFEEEEERLIERTTRLSWIKRFALKKKPKVRIPGLRRFFRKKKVLFTNARFSVEKILNWFMESRSHLGDIFAGNYFFLQVSPSSLKCSDKSFMGHHLHGLPSRHTHGRIA</sequence>
<keyword evidence="2" id="KW-1185">Reference proteome</keyword>
<dbReference type="OrthoDB" id="1932414at2759"/>
<evidence type="ECO:0000313" key="2">
    <source>
        <dbReference type="Proteomes" id="UP000631114"/>
    </source>
</evidence>
<dbReference type="EMBL" id="JADFTS010000005">
    <property type="protein sequence ID" value="KAF9606669.1"/>
    <property type="molecule type" value="Genomic_DNA"/>
</dbReference>
<name>A0A835LXD5_9MAGN</name>
<comment type="caution">
    <text evidence="1">The sequence shown here is derived from an EMBL/GenBank/DDBJ whole genome shotgun (WGS) entry which is preliminary data.</text>
</comment>
<reference evidence="1 2" key="1">
    <citation type="submission" date="2020-10" db="EMBL/GenBank/DDBJ databases">
        <title>The Coptis chinensis genome and diversification of protoberbering-type alkaloids.</title>
        <authorList>
            <person name="Wang B."/>
            <person name="Shu S."/>
            <person name="Song C."/>
            <person name="Liu Y."/>
        </authorList>
    </citation>
    <scope>NUCLEOTIDE SEQUENCE [LARGE SCALE GENOMIC DNA]</scope>
    <source>
        <strain evidence="1">HL-2020</strain>
        <tissue evidence="1">Leaf</tissue>
    </source>
</reference>
<accession>A0A835LXD5</accession>
<protein>
    <submittedName>
        <fullName evidence="1">Uncharacterized protein</fullName>
    </submittedName>
</protein>
<dbReference type="PANTHER" id="PTHR36795:SF2">
    <property type="entry name" value="OS01G0938400 PROTEIN"/>
    <property type="match status" value="1"/>
</dbReference>
<proteinExistence type="predicted"/>
<dbReference type="PANTHER" id="PTHR36795">
    <property type="entry name" value="OS01G0938400 PROTEIN"/>
    <property type="match status" value="1"/>
</dbReference>